<sequence length="271" mass="29506">MDRIDINRLAIAAVIAIISIISYFSASDNNPITGEKQQVALSTREEINLGLRAAPEMLQQYQGLLPNQQAQNHVNNIGNQLITALNSALERKSRKNPYPFKFYLLADNQTINAFALPGGRVFITAALYHRLATEGQLAGVLGHEIGHVVARHSAQQLAKQNLTQGLTGAADIAGGDIKTARIAQAIGQLIHMKYGRADELEADTWGVKLAAQAGYDPRSMLNVMQILERAAGGQSPPEFLSTHPKPTNRIVYIQHVIHEAFPNGVPEGLRP</sequence>
<dbReference type="PANTHER" id="PTHR22726:SF1">
    <property type="entry name" value="METALLOENDOPEPTIDASE OMA1, MITOCHONDRIAL"/>
    <property type="match status" value="1"/>
</dbReference>
<keyword evidence="10" id="KW-1185">Reference proteome</keyword>
<protein>
    <submittedName>
        <fullName evidence="9">Peptidase M48 family protein</fullName>
    </submittedName>
</protein>
<evidence type="ECO:0000256" key="3">
    <source>
        <dbReference type="ARBA" id="ARBA00022801"/>
    </source>
</evidence>
<feature type="transmembrane region" description="Helical" evidence="7">
    <location>
        <begin position="9"/>
        <end position="26"/>
    </location>
</feature>
<dbReference type="GO" id="GO:0051603">
    <property type="term" value="P:proteolysis involved in protein catabolic process"/>
    <property type="evidence" value="ECO:0007669"/>
    <property type="project" value="TreeGrafter"/>
</dbReference>
<dbReference type="GO" id="GO:0016020">
    <property type="term" value="C:membrane"/>
    <property type="evidence" value="ECO:0007669"/>
    <property type="project" value="TreeGrafter"/>
</dbReference>
<dbReference type="GO" id="GO:0004222">
    <property type="term" value="F:metalloendopeptidase activity"/>
    <property type="evidence" value="ECO:0007669"/>
    <property type="project" value="InterPro"/>
</dbReference>
<evidence type="ECO:0000256" key="2">
    <source>
        <dbReference type="ARBA" id="ARBA00022723"/>
    </source>
</evidence>
<dbReference type="AlphaFoldDB" id="A0A1Q2SPF3"/>
<keyword evidence="7" id="KW-0812">Transmembrane</keyword>
<gene>
    <name evidence="9" type="ORF">TAO_1636</name>
</gene>
<keyword evidence="1 6" id="KW-0645">Protease</keyword>
<dbReference type="RefSeq" id="WP_096527487.1">
    <property type="nucleotide sequence ID" value="NZ_AP014836.1"/>
</dbReference>
<keyword evidence="2" id="KW-0479">Metal-binding</keyword>
<dbReference type="InterPro" id="IPR051156">
    <property type="entry name" value="Mito/Outer_Membr_Metalloprot"/>
</dbReference>
<reference evidence="9 10" key="1">
    <citation type="journal article" date="2017" name="ISME J.">
        <title>An acid-tolerant ammonia-oxidizing ?-proteobacterium from soil.</title>
        <authorList>
            <person name="Hayatsu M."/>
            <person name="Tago K."/>
            <person name="Uchiyama I."/>
            <person name="Toyoda A."/>
            <person name="Wang Y."/>
            <person name="Shimomura Y."/>
            <person name="Okubo T."/>
            <person name="Kurisu F."/>
            <person name="Hirono Y."/>
            <person name="Nonaka K."/>
            <person name="Akiyama H."/>
            <person name="Itoh T."/>
            <person name="Takami H."/>
        </authorList>
    </citation>
    <scope>NUCLEOTIDE SEQUENCE [LARGE SCALE GENOMIC DNA]</scope>
    <source>
        <strain evidence="9 10">TAO100</strain>
    </source>
</reference>
<evidence type="ECO:0000259" key="8">
    <source>
        <dbReference type="Pfam" id="PF01435"/>
    </source>
</evidence>
<proteinExistence type="inferred from homology"/>
<evidence type="ECO:0000313" key="9">
    <source>
        <dbReference type="EMBL" id="BAW81006.1"/>
    </source>
</evidence>
<keyword evidence="3 6" id="KW-0378">Hydrolase</keyword>
<dbReference type="Pfam" id="PF01435">
    <property type="entry name" value="Peptidase_M48"/>
    <property type="match status" value="1"/>
</dbReference>
<dbReference type="Proteomes" id="UP000243679">
    <property type="component" value="Chromosome"/>
</dbReference>
<name>A0A1Q2SPF3_9GAMM</name>
<evidence type="ECO:0000313" key="10">
    <source>
        <dbReference type="Proteomes" id="UP000243679"/>
    </source>
</evidence>
<evidence type="ECO:0000256" key="5">
    <source>
        <dbReference type="ARBA" id="ARBA00023049"/>
    </source>
</evidence>
<keyword evidence="4 6" id="KW-0862">Zinc</keyword>
<organism evidence="9 10">
    <name type="scientific">Candidatus Nitrosoglobus terrae</name>
    <dbReference type="NCBI Taxonomy" id="1630141"/>
    <lineage>
        <taxon>Bacteria</taxon>
        <taxon>Pseudomonadati</taxon>
        <taxon>Pseudomonadota</taxon>
        <taxon>Gammaproteobacteria</taxon>
        <taxon>Chromatiales</taxon>
        <taxon>Chromatiaceae</taxon>
        <taxon>Candidatus Nitrosoglobus</taxon>
    </lineage>
</organism>
<evidence type="ECO:0000256" key="4">
    <source>
        <dbReference type="ARBA" id="ARBA00022833"/>
    </source>
</evidence>
<dbReference type="KEGG" id="ntt:TAO_1636"/>
<keyword evidence="7" id="KW-0472">Membrane</keyword>
<dbReference type="EMBL" id="AP014836">
    <property type="protein sequence ID" value="BAW81006.1"/>
    <property type="molecule type" value="Genomic_DNA"/>
</dbReference>
<dbReference type="InterPro" id="IPR001915">
    <property type="entry name" value="Peptidase_M48"/>
</dbReference>
<feature type="domain" description="Peptidase M48" evidence="8">
    <location>
        <begin position="84"/>
        <end position="255"/>
    </location>
</feature>
<comment type="cofactor">
    <cofactor evidence="6">
        <name>Zn(2+)</name>
        <dbReference type="ChEBI" id="CHEBI:29105"/>
    </cofactor>
    <text evidence="6">Binds 1 zinc ion per subunit.</text>
</comment>
<keyword evidence="5 6" id="KW-0482">Metalloprotease</keyword>
<evidence type="ECO:0000256" key="1">
    <source>
        <dbReference type="ARBA" id="ARBA00022670"/>
    </source>
</evidence>
<comment type="similarity">
    <text evidence="6">Belongs to the peptidase M48 family.</text>
</comment>
<dbReference type="Gene3D" id="3.30.2010.10">
    <property type="entry name" value="Metalloproteases ('zincins'), catalytic domain"/>
    <property type="match status" value="1"/>
</dbReference>
<dbReference type="OrthoDB" id="9810445at2"/>
<dbReference type="PANTHER" id="PTHR22726">
    <property type="entry name" value="METALLOENDOPEPTIDASE OMA1"/>
    <property type="match status" value="1"/>
</dbReference>
<evidence type="ECO:0000256" key="7">
    <source>
        <dbReference type="SAM" id="Phobius"/>
    </source>
</evidence>
<dbReference type="GO" id="GO:0046872">
    <property type="term" value="F:metal ion binding"/>
    <property type="evidence" value="ECO:0007669"/>
    <property type="project" value="UniProtKB-KW"/>
</dbReference>
<evidence type="ECO:0000256" key="6">
    <source>
        <dbReference type="RuleBase" id="RU003983"/>
    </source>
</evidence>
<keyword evidence="7" id="KW-1133">Transmembrane helix</keyword>
<accession>A0A1Q2SPF3</accession>